<proteinExistence type="predicted"/>
<dbReference type="PANTHER" id="PTHR47619">
    <property type="entry name" value="METALLO-HYDROLASE YYCJ-RELATED"/>
    <property type="match status" value="1"/>
</dbReference>
<dbReference type="InterPro" id="IPR001279">
    <property type="entry name" value="Metallo-B-lactamas"/>
</dbReference>
<protein>
    <submittedName>
        <fullName evidence="2">MBL fold metallo-hydrolase</fullName>
    </submittedName>
</protein>
<name>A0ABR6TN67_9FIRM</name>
<dbReference type="Gene3D" id="3.60.15.10">
    <property type="entry name" value="Ribonuclease Z/Hydroxyacylglutathione hydrolase-like"/>
    <property type="match status" value="1"/>
</dbReference>
<feature type="domain" description="Metallo-beta-lactamase" evidence="1">
    <location>
        <begin position="12"/>
        <end position="193"/>
    </location>
</feature>
<dbReference type="PANTHER" id="PTHR47619:SF1">
    <property type="entry name" value="EXODEOXYRIBONUCLEASE WALJ"/>
    <property type="match status" value="1"/>
</dbReference>
<dbReference type="EMBL" id="JABGBW010000015">
    <property type="protein sequence ID" value="MBC2576844.1"/>
    <property type="molecule type" value="Genomic_DNA"/>
</dbReference>
<dbReference type="Proteomes" id="UP000713904">
    <property type="component" value="Unassembled WGS sequence"/>
</dbReference>
<evidence type="ECO:0000313" key="3">
    <source>
        <dbReference type="Proteomes" id="UP000713904"/>
    </source>
</evidence>
<dbReference type="InterPro" id="IPR036866">
    <property type="entry name" value="RibonucZ/Hydroxyglut_hydro"/>
</dbReference>
<gene>
    <name evidence="2" type="ORF">HLB29_09185</name>
</gene>
<keyword evidence="3" id="KW-1185">Reference proteome</keyword>
<reference evidence="2 3" key="1">
    <citation type="submission" date="2020-05" db="EMBL/GenBank/DDBJ databases">
        <title>Draft genome of xy-202 and genomic insight in genome of the genus Peptostreptococcus.</title>
        <authorList>
            <person name="Zhang Z."/>
        </authorList>
    </citation>
    <scope>NUCLEOTIDE SEQUENCE [LARGE SCALE GENOMIC DNA]</scope>
    <source>
        <strain evidence="2 3">DSM 27025</strain>
    </source>
</reference>
<dbReference type="SUPFAM" id="SSF56281">
    <property type="entry name" value="Metallo-hydrolase/oxidoreductase"/>
    <property type="match status" value="1"/>
</dbReference>
<dbReference type="RefSeq" id="WP_185624861.1">
    <property type="nucleotide sequence ID" value="NZ_JABGBW010000015.1"/>
</dbReference>
<comment type="caution">
    <text evidence="2">The sequence shown here is derived from an EMBL/GenBank/DDBJ whole genome shotgun (WGS) entry which is preliminary data.</text>
</comment>
<accession>A0ABR6TN67</accession>
<dbReference type="Pfam" id="PF12706">
    <property type="entry name" value="Lactamase_B_2"/>
    <property type="match status" value="1"/>
</dbReference>
<dbReference type="SMART" id="SM00849">
    <property type="entry name" value="Lactamase_B"/>
    <property type="match status" value="1"/>
</dbReference>
<sequence>MIKYCSIGSGSSGNCHYVGYKNTNILIDAGLSGKRITTGLNDINIDVDKLKGIFITHEHTDHIKGVGILSRKYNLPIFVNYKTWLAMKEKIGRVDEKNIIIFENDKLYNIGDLLIKPFSITHDAADPVGFTLLNEKEDKISIATDIGHVSNNIKENILGSKLVILESNYDKEMLLMGSYTYTLKKRVMSNTGHLSNEDAAKFAVELIKNGTEDILLAHLSRENNFPALAYETSNHILSENGMKIGSDVKLDILRRDCSSDVYEVKK</sequence>
<dbReference type="InterPro" id="IPR052533">
    <property type="entry name" value="WalJ/YycJ-like"/>
</dbReference>
<evidence type="ECO:0000259" key="1">
    <source>
        <dbReference type="SMART" id="SM00849"/>
    </source>
</evidence>
<organism evidence="2 3">
    <name type="scientific">Peptostreptococcus canis</name>
    <dbReference type="NCBI Taxonomy" id="1159213"/>
    <lineage>
        <taxon>Bacteria</taxon>
        <taxon>Bacillati</taxon>
        <taxon>Bacillota</taxon>
        <taxon>Clostridia</taxon>
        <taxon>Peptostreptococcales</taxon>
        <taxon>Peptostreptococcaceae</taxon>
        <taxon>Peptostreptococcus</taxon>
    </lineage>
</organism>
<evidence type="ECO:0000313" key="2">
    <source>
        <dbReference type="EMBL" id="MBC2576844.1"/>
    </source>
</evidence>